<feature type="repeat" description="PPR" evidence="2">
    <location>
        <begin position="252"/>
        <end position="286"/>
    </location>
</feature>
<dbReference type="Proteomes" id="UP000827721">
    <property type="component" value="Unassembled WGS sequence"/>
</dbReference>
<reference evidence="3 4" key="1">
    <citation type="submission" date="2021-02" db="EMBL/GenBank/DDBJ databases">
        <title>Plant Genome Project.</title>
        <authorList>
            <person name="Zhang R.-G."/>
        </authorList>
    </citation>
    <scope>NUCLEOTIDE SEQUENCE [LARGE SCALE GENOMIC DNA]</scope>
    <source>
        <tissue evidence="3">Leaves</tissue>
    </source>
</reference>
<evidence type="ECO:0000256" key="2">
    <source>
        <dbReference type="PROSITE-ProRule" id="PRU00708"/>
    </source>
</evidence>
<dbReference type="PANTHER" id="PTHR47801">
    <property type="entry name" value="OS05G0145600 PROTEIN"/>
    <property type="match status" value="1"/>
</dbReference>
<sequence length="584" mass="67041">MSGLEMSSAPKFPYQRLRHEGGLLEEGDDDHERERVVVKSRNWFRFRFRRVHIRRRRFWLKVPRLRKKVRLVSAVRLSCAKVLKRLKESQAHFGDLFAGNYLFLQVNPTSLKYLEKSCHHKLVGRALSRRFFAASTEQYAKRNYANNVSEYNTVISSLTSMRRHYLLRDAYDDMVLDGVQPTRDLFHSLIIGTMKGSRLQDAIFFRDEMKATGLLPDVVLYNFLISTCGKCKNSDQAVRVFEEMKKYEVKPNGQTYVCLLNACAAAGQLDRVYAIVRDMTAAGAGLNKFCYAGLITAHMNKMPIADDTTSKIIEFVERSKGWSSVETSSDNAENVMMGISEEELYNLPTAEYVYRRGFLMRQLTVYHVAFHACAKLRNVEAMETLVEMLKKDGKTPDVFIVLQMIRSLMFLQHFSQFVRMYLLDVMLFSCAIRILETLITLVEGAMTGYTPRGMQLAQDTLVNMSSRNFFLGPKLGSDLLLIAAGEKTGGYTTANYIWDLMQAQKANASRPAVEAYYNGLKEMGVQVKERYLKTIRGCYWFPVLMTTCVQNPEEDLDVKLPKILKNNLNDLSWKMRKATDKVLI</sequence>
<keyword evidence="4" id="KW-1185">Reference proteome</keyword>
<evidence type="ECO:0000256" key="1">
    <source>
        <dbReference type="ARBA" id="ARBA00022737"/>
    </source>
</evidence>
<evidence type="ECO:0000313" key="4">
    <source>
        <dbReference type="Proteomes" id="UP000827721"/>
    </source>
</evidence>
<keyword evidence="1" id="KW-0677">Repeat</keyword>
<evidence type="ECO:0008006" key="5">
    <source>
        <dbReference type="Google" id="ProtNLM"/>
    </source>
</evidence>
<dbReference type="PROSITE" id="PS51375">
    <property type="entry name" value="PPR"/>
    <property type="match status" value="2"/>
</dbReference>
<dbReference type="EMBL" id="JAFEMO010000001">
    <property type="protein sequence ID" value="KAH7577279.1"/>
    <property type="molecule type" value="Genomic_DNA"/>
</dbReference>
<feature type="repeat" description="PPR" evidence="2">
    <location>
        <begin position="217"/>
        <end position="251"/>
    </location>
</feature>
<protein>
    <recommendedName>
        <fullName evidence="5">Pentatricopeptide repeat-containing protein</fullName>
    </recommendedName>
</protein>
<accession>A0ABQ8IKQ4</accession>
<comment type="caution">
    <text evidence="3">The sequence shown here is derived from an EMBL/GenBank/DDBJ whole genome shotgun (WGS) entry which is preliminary data.</text>
</comment>
<dbReference type="Pfam" id="PF13041">
    <property type="entry name" value="PPR_2"/>
    <property type="match status" value="1"/>
</dbReference>
<proteinExistence type="predicted"/>
<dbReference type="PANTHER" id="PTHR47801:SF1">
    <property type="entry name" value="OS05G0145600 PROTEIN"/>
    <property type="match status" value="1"/>
</dbReference>
<evidence type="ECO:0000313" key="3">
    <source>
        <dbReference type="EMBL" id="KAH7577279.1"/>
    </source>
</evidence>
<dbReference type="NCBIfam" id="TIGR00756">
    <property type="entry name" value="PPR"/>
    <property type="match status" value="1"/>
</dbReference>
<dbReference type="InterPro" id="IPR011990">
    <property type="entry name" value="TPR-like_helical_dom_sf"/>
</dbReference>
<gene>
    <name evidence="3" type="ORF">JRO89_XS01G0231100</name>
</gene>
<dbReference type="Gene3D" id="1.25.40.10">
    <property type="entry name" value="Tetratricopeptide repeat domain"/>
    <property type="match status" value="1"/>
</dbReference>
<organism evidence="3 4">
    <name type="scientific">Xanthoceras sorbifolium</name>
    <dbReference type="NCBI Taxonomy" id="99658"/>
    <lineage>
        <taxon>Eukaryota</taxon>
        <taxon>Viridiplantae</taxon>
        <taxon>Streptophyta</taxon>
        <taxon>Embryophyta</taxon>
        <taxon>Tracheophyta</taxon>
        <taxon>Spermatophyta</taxon>
        <taxon>Magnoliopsida</taxon>
        <taxon>eudicotyledons</taxon>
        <taxon>Gunneridae</taxon>
        <taxon>Pentapetalae</taxon>
        <taxon>rosids</taxon>
        <taxon>malvids</taxon>
        <taxon>Sapindales</taxon>
        <taxon>Sapindaceae</taxon>
        <taxon>Xanthoceroideae</taxon>
        <taxon>Xanthoceras</taxon>
    </lineage>
</organism>
<name>A0ABQ8IKQ4_9ROSI</name>
<dbReference type="InterPro" id="IPR002885">
    <property type="entry name" value="PPR_rpt"/>
</dbReference>